<protein>
    <submittedName>
        <fullName evidence="2">Uncharacterized protein</fullName>
    </submittedName>
</protein>
<sequence length="248" mass="28230">MCRIRIFFTLLISLFTLYSTAQERTILEGRVVSDNILLENVYLKNISTGRSSTTNNNGEFLLSAKAGDTLLFSHVAMNDHIKLVDSNDVMKSPLLISMTSRNNELEEVRVTDVSRINAVSLGIIPKEIKTLTLNERRLQTAGDFKWIHLLGLLGGNLQVDPILNAINGRTKELKRNILIEKKIQNIAILEGHRDYIKNMMDLTDQQMGRLISLAAEEEKVQLVIDSKNESRVQIFLLDTWMKYKQAEE</sequence>
<organism evidence="2 3">
    <name type="scientific">Gillisia limnaea (strain DSM 15749 / LMG 21470 / R-8282)</name>
    <dbReference type="NCBI Taxonomy" id="865937"/>
    <lineage>
        <taxon>Bacteria</taxon>
        <taxon>Pseudomonadati</taxon>
        <taxon>Bacteroidota</taxon>
        <taxon>Flavobacteriia</taxon>
        <taxon>Flavobacteriales</taxon>
        <taxon>Flavobacteriaceae</taxon>
        <taxon>Gillisia</taxon>
    </lineage>
</organism>
<reference evidence="3" key="1">
    <citation type="journal article" date="2012" name="Stand. Genomic Sci.">
        <title>Genome sequence of the Antarctic rhodopsins-containing flavobacterium Gillisia limnaea type strain (R-8282(T)).</title>
        <authorList>
            <person name="Riedel T."/>
            <person name="Held B."/>
            <person name="Nolan M."/>
            <person name="Lucas S."/>
            <person name="Lapidus A."/>
            <person name="Tice H."/>
            <person name="Del Rio T.G."/>
            <person name="Cheng J.F."/>
            <person name="Han C."/>
            <person name="Tapia R."/>
            <person name="Goodwin L.A."/>
            <person name="Pitluck S."/>
            <person name="Liolios K."/>
            <person name="Mavromatis K."/>
            <person name="Pagani I."/>
            <person name="Ivanova N."/>
            <person name="Mikhailova N."/>
            <person name="Pati A."/>
            <person name="Chen A."/>
            <person name="Palaniappan K."/>
            <person name="Land M."/>
            <person name="Rohde M."/>
            <person name="Tindall B.J."/>
            <person name="Detter J.C."/>
            <person name="Goker M."/>
            <person name="Bristow J."/>
            <person name="Eisen J.A."/>
            <person name="Markowitz V."/>
            <person name="Hugenholtz P."/>
            <person name="Kyrpides N.C."/>
            <person name="Klenk H.P."/>
            <person name="Woyke T."/>
        </authorList>
    </citation>
    <scope>NUCLEOTIDE SEQUENCE [LARGE SCALE GENOMIC DNA]</scope>
    <source>
        <strain evidence="3">DSM 15749 / LMG 21470 / R-8282</strain>
    </source>
</reference>
<dbReference type="STRING" id="865937.Gilli_2492"/>
<dbReference type="OrthoDB" id="1427655at2"/>
<name>H2BXC6_GILLR</name>
<dbReference type="AlphaFoldDB" id="H2BXC6"/>
<evidence type="ECO:0000313" key="3">
    <source>
        <dbReference type="Proteomes" id="UP000003844"/>
    </source>
</evidence>
<evidence type="ECO:0000256" key="1">
    <source>
        <dbReference type="SAM" id="SignalP"/>
    </source>
</evidence>
<dbReference type="RefSeq" id="WP_006989424.1">
    <property type="nucleotide sequence ID" value="NZ_JH594606.1"/>
</dbReference>
<dbReference type="InterPro" id="IPR008969">
    <property type="entry name" value="CarboxyPept-like_regulatory"/>
</dbReference>
<feature type="chain" id="PRO_5003560671" evidence="1">
    <location>
        <begin position="22"/>
        <end position="248"/>
    </location>
</feature>
<dbReference type="Proteomes" id="UP000003844">
    <property type="component" value="Unassembled WGS sequence"/>
</dbReference>
<dbReference type="eggNOG" id="ENOG5032T46">
    <property type="taxonomic scope" value="Bacteria"/>
</dbReference>
<gene>
    <name evidence="2" type="ORF">Gilli_2492</name>
</gene>
<evidence type="ECO:0000313" key="2">
    <source>
        <dbReference type="EMBL" id="EHQ03116.1"/>
    </source>
</evidence>
<dbReference type="SUPFAM" id="SSF49464">
    <property type="entry name" value="Carboxypeptidase regulatory domain-like"/>
    <property type="match status" value="1"/>
</dbReference>
<proteinExistence type="predicted"/>
<keyword evidence="3" id="KW-1185">Reference proteome</keyword>
<dbReference type="EMBL" id="JH594606">
    <property type="protein sequence ID" value="EHQ03116.1"/>
    <property type="molecule type" value="Genomic_DNA"/>
</dbReference>
<accession>H2BXC6</accession>
<dbReference type="HOGENOM" id="CLU_088900_2_2_10"/>
<keyword evidence="1" id="KW-0732">Signal</keyword>
<feature type="signal peptide" evidence="1">
    <location>
        <begin position="1"/>
        <end position="21"/>
    </location>
</feature>